<dbReference type="NCBIfam" id="TIGR00120">
    <property type="entry name" value="ArgJ"/>
    <property type="match status" value="1"/>
</dbReference>
<feature type="binding site" evidence="6">
    <location>
        <position position="408"/>
    </location>
    <ligand>
        <name>substrate</name>
    </ligand>
</feature>
<evidence type="ECO:0000313" key="8">
    <source>
        <dbReference type="Proteomes" id="UP001281656"/>
    </source>
</evidence>
<dbReference type="InterPro" id="IPR016117">
    <property type="entry name" value="ArgJ-like_dom_sf"/>
</dbReference>
<organism evidence="7 8">
    <name type="scientific">Clostridium tanneri</name>
    <dbReference type="NCBI Taxonomy" id="3037988"/>
    <lineage>
        <taxon>Bacteria</taxon>
        <taxon>Bacillati</taxon>
        <taxon>Bacillota</taxon>
        <taxon>Clostridia</taxon>
        <taxon>Eubacteriales</taxon>
        <taxon>Clostridiaceae</taxon>
        <taxon>Clostridium</taxon>
    </lineage>
</organism>
<feature type="site" description="Involved in the stabilization of negative charge on the oxyanion by the formation of the oxyanion hole" evidence="6">
    <location>
        <position position="118"/>
    </location>
</feature>
<comment type="function">
    <text evidence="6">Catalyzes two activities which are involved in the cyclic version of arginine biosynthesis: the synthesis of N-acetylglutamate from glutamate and acetyl-CoA as the acetyl donor, and of ornithine by transacetylation between N(2)-acetylornithine and glutamate.</text>
</comment>
<dbReference type="RefSeq" id="WP_318798842.1">
    <property type="nucleotide sequence ID" value="NZ_JARUJP010000022.1"/>
</dbReference>
<dbReference type="NCBIfam" id="NF003802">
    <property type="entry name" value="PRK05388.1"/>
    <property type="match status" value="1"/>
</dbReference>
<dbReference type="InterPro" id="IPR002813">
    <property type="entry name" value="Arg_biosynth_ArgJ"/>
</dbReference>
<proteinExistence type="inferred from homology"/>
<dbReference type="EMBL" id="JARUJP010000022">
    <property type="protein sequence ID" value="MDW8802521.1"/>
    <property type="molecule type" value="Genomic_DNA"/>
</dbReference>
<keyword evidence="6" id="KW-0511">Multifunctional enzyme</keyword>
<feature type="binding site" evidence="6">
    <location>
        <position position="154"/>
    </location>
    <ligand>
        <name>substrate</name>
    </ligand>
</feature>
<feature type="binding site" evidence="6">
    <location>
        <position position="180"/>
    </location>
    <ligand>
        <name>substrate</name>
    </ligand>
</feature>
<dbReference type="GO" id="GO:0004358">
    <property type="term" value="F:L-glutamate N-acetyltransferase activity, acting on acetyl-L-ornithine as donor"/>
    <property type="evidence" value="ECO:0007669"/>
    <property type="project" value="UniProtKB-EC"/>
</dbReference>
<dbReference type="EC" id="2.3.1.35" evidence="6"/>
<comment type="subcellular location">
    <subcellularLocation>
        <location evidence="6">Cytoplasm</location>
    </subcellularLocation>
</comment>
<dbReference type="Gene3D" id="3.60.70.12">
    <property type="entry name" value="L-amino peptidase D-ALA esterase/amidase"/>
    <property type="match status" value="1"/>
</dbReference>
<feature type="active site" description="Nucleophile" evidence="6">
    <location>
        <position position="191"/>
    </location>
</feature>
<comment type="pathway">
    <text evidence="6">Amino-acid biosynthesis; L-arginine biosynthesis; L-ornithine and N-acetyl-L-glutamate from L-glutamate and N(2)-acetyl-L-ornithine (cyclic): step 1/1.</text>
</comment>
<comment type="caution">
    <text evidence="7">The sequence shown here is derived from an EMBL/GenBank/DDBJ whole genome shotgun (WGS) entry which is preliminary data.</text>
</comment>
<feature type="binding site" evidence="6">
    <location>
        <position position="191"/>
    </location>
    <ligand>
        <name>substrate</name>
    </ligand>
</feature>
<dbReference type="Gene3D" id="3.10.20.340">
    <property type="entry name" value="ArgJ beta chain, C-terminal domain"/>
    <property type="match status" value="1"/>
</dbReference>
<keyword evidence="6" id="KW-0963">Cytoplasm</keyword>
<dbReference type="SUPFAM" id="SSF56266">
    <property type="entry name" value="DmpA/ArgJ-like"/>
    <property type="match status" value="1"/>
</dbReference>
<dbReference type="InterPro" id="IPR042195">
    <property type="entry name" value="ArgJ_beta_C"/>
</dbReference>
<protein>
    <recommendedName>
        <fullName evidence="6">Arginine biosynthesis bifunctional protein ArgJ</fullName>
    </recommendedName>
    <domain>
        <recommendedName>
            <fullName evidence="6">Glutamate N-acetyltransferase</fullName>
            <ecNumber evidence="6">2.3.1.35</ecNumber>
        </recommendedName>
        <alternativeName>
            <fullName evidence="6">Ornithine acetyltransferase</fullName>
            <shortName evidence="6">OATase</shortName>
        </alternativeName>
        <alternativeName>
            <fullName evidence="6">Ornithine transacetylase</fullName>
        </alternativeName>
    </domain>
    <domain>
        <recommendedName>
            <fullName evidence="6">Amino-acid acetyltransferase</fullName>
            <ecNumber evidence="6">2.3.1.1</ecNumber>
        </recommendedName>
        <alternativeName>
            <fullName evidence="6">N-acetylglutamate synthase</fullName>
            <shortName evidence="6">AGSase</shortName>
        </alternativeName>
    </domain>
    <component>
        <recommendedName>
            <fullName evidence="6">Arginine biosynthesis bifunctional protein ArgJ alpha chain</fullName>
        </recommendedName>
    </component>
    <component>
        <recommendedName>
            <fullName evidence="6">Arginine biosynthesis bifunctional protein ArgJ beta chain</fullName>
        </recommendedName>
    </component>
</protein>
<keyword evidence="3 6" id="KW-0808">Transferase</keyword>
<dbReference type="Pfam" id="PF01960">
    <property type="entry name" value="ArgJ"/>
    <property type="match status" value="1"/>
</dbReference>
<dbReference type="Proteomes" id="UP001281656">
    <property type="component" value="Unassembled WGS sequence"/>
</dbReference>
<dbReference type="HAMAP" id="MF_01106">
    <property type="entry name" value="ArgJ"/>
    <property type="match status" value="1"/>
</dbReference>
<feature type="binding site" evidence="6">
    <location>
        <position position="403"/>
    </location>
    <ligand>
        <name>substrate</name>
    </ligand>
</feature>
<sequence>MISVEVINNKTITDVPYFKASGIHIGLRKKEKKDLCVIYSEKKAVAAGVFTKNKVKAAPVIVDMNHIGSRNTQAIVVNSGYANSCTGSKGIEDAYEMARVTADCLGLKPEEVLVASTGRIGVSLPMDKVIPGIRCGCSELSYSGGKDAEEAILTTDTFTKSIFVELNIDNRKVYIGGIAKGSGMVHPNMGTILGFIASNINITKEMLTKALKDSVTDSYNMISVDGDTSTNDMAIVLANCTAGNNLIDQENSQYYKFKEALDFVNKELSKMIAKDGEGATKLIEISLKGARSKEDARICAKSVISSSLVKSAFFGSDANWGRIMCSLGYSGADFTPQKVDIVFKNNSGAIMVVNKGAAAIFNKQLVEEILKQDYVNILIDLNDGIHDAVAWGCDLTYDYVKINGYYWT</sequence>
<evidence type="ECO:0000313" key="7">
    <source>
        <dbReference type="EMBL" id="MDW8802521.1"/>
    </source>
</evidence>
<dbReference type="PANTHER" id="PTHR23100">
    <property type="entry name" value="ARGININE BIOSYNTHESIS BIFUNCTIONAL PROTEIN ARGJ"/>
    <property type="match status" value="1"/>
</dbReference>
<feature type="binding site" evidence="6">
    <location>
        <position position="277"/>
    </location>
    <ligand>
        <name>substrate</name>
    </ligand>
</feature>
<reference evidence="7 8" key="1">
    <citation type="submission" date="2023-04" db="EMBL/GenBank/DDBJ databases">
        <title>Clostridium tannerae sp. nov., isolated from the fecal material of an alpaca.</title>
        <authorList>
            <person name="Miller S."/>
            <person name="Hendry M."/>
            <person name="King J."/>
            <person name="Sankaranarayanan K."/>
            <person name="Lawson P.A."/>
        </authorList>
    </citation>
    <scope>NUCLEOTIDE SEQUENCE [LARGE SCALE GENOMIC DNA]</scope>
    <source>
        <strain evidence="7 8">A1-XYC3</strain>
    </source>
</reference>
<keyword evidence="8" id="KW-1185">Reference proteome</keyword>
<evidence type="ECO:0000256" key="4">
    <source>
        <dbReference type="ARBA" id="ARBA00022813"/>
    </source>
</evidence>
<evidence type="ECO:0000256" key="2">
    <source>
        <dbReference type="ARBA" id="ARBA00011475"/>
    </source>
</evidence>
<keyword evidence="4 6" id="KW-0068">Autocatalytic cleavage</keyword>
<gene>
    <name evidence="6 7" type="primary">argJ</name>
    <name evidence="7" type="ORF">P8V03_15345</name>
</gene>
<accession>A0ABU4JX47</accession>
<evidence type="ECO:0000256" key="3">
    <source>
        <dbReference type="ARBA" id="ARBA00022679"/>
    </source>
</evidence>
<comment type="similarity">
    <text evidence="1 6">Belongs to the ArgJ family.</text>
</comment>
<keyword evidence="6" id="KW-0055">Arginine biosynthesis</keyword>
<feature type="chain" id="PRO_5044915495" description="Arginine biosynthesis bifunctional protein ArgJ beta chain" evidence="6">
    <location>
        <begin position="191"/>
        <end position="408"/>
    </location>
</feature>
<keyword evidence="5 6" id="KW-0012">Acyltransferase</keyword>
<keyword evidence="6" id="KW-0028">Amino-acid biosynthesis</keyword>
<evidence type="ECO:0000256" key="1">
    <source>
        <dbReference type="ARBA" id="ARBA00006774"/>
    </source>
</evidence>
<comment type="subunit">
    <text evidence="2 6">Heterotetramer of two alpha and two beta chains.</text>
</comment>
<evidence type="ECO:0000256" key="5">
    <source>
        <dbReference type="ARBA" id="ARBA00023315"/>
    </source>
</evidence>
<comment type="catalytic activity">
    <reaction evidence="6">
        <text>N(2)-acetyl-L-ornithine + L-glutamate = N-acetyl-L-glutamate + L-ornithine</text>
        <dbReference type="Rhea" id="RHEA:15349"/>
        <dbReference type="ChEBI" id="CHEBI:29985"/>
        <dbReference type="ChEBI" id="CHEBI:44337"/>
        <dbReference type="ChEBI" id="CHEBI:46911"/>
        <dbReference type="ChEBI" id="CHEBI:57805"/>
        <dbReference type="EC" id="2.3.1.35"/>
    </reaction>
</comment>
<comment type="catalytic activity">
    <reaction evidence="6">
        <text>L-glutamate + acetyl-CoA = N-acetyl-L-glutamate + CoA + H(+)</text>
        <dbReference type="Rhea" id="RHEA:24292"/>
        <dbReference type="ChEBI" id="CHEBI:15378"/>
        <dbReference type="ChEBI" id="CHEBI:29985"/>
        <dbReference type="ChEBI" id="CHEBI:44337"/>
        <dbReference type="ChEBI" id="CHEBI:57287"/>
        <dbReference type="ChEBI" id="CHEBI:57288"/>
        <dbReference type="EC" id="2.3.1.1"/>
    </reaction>
</comment>
<name>A0ABU4JX47_9CLOT</name>
<feature type="site" description="Cleavage; by autolysis" evidence="6">
    <location>
        <begin position="190"/>
        <end position="191"/>
    </location>
</feature>
<dbReference type="EC" id="2.3.1.1" evidence="6"/>
<feature type="site" description="Involved in the stabilization of negative charge on the oxyanion by the formation of the oxyanion hole" evidence="6">
    <location>
        <position position="117"/>
    </location>
</feature>
<comment type="pathway">
    <text evidence="6">Amino-acid biosynthesis; L-arginine biosynthesis; N(2)-acetyl-L-ornithine from L-glutamate: step 1/4.</text>
</comment>
<dbReference type="CDD" id="cd02152">
    <property type="entry name" value="OAT"/>
    <property type="match status" value="1"/>
</dbReference>
<feature type="chain" id="PRO_5044915494" description="Arginine biosynthesis bifunctional protein ArgJ alpha chain" evidence="6">
    <location>
        <begin position="1"/>
        <end position="190"/>
    </location>
</feature>
<evidence type="ECO:0000256" key="6">
    <source>
        <dbReference type="HAMAP-Rule" id="MF_01106"/>
    </source>
</evidence>
<dbReference type="PANTHER" id="PTHR23100:SF0">
    <property type="entry name" value="ARGININE BIOSYNTHESIS BIFUNCTIONAL PROTEIN ARGJ, MITOCHONDRIAL"/>
    <property type="match status" value="1"/>
</dbReference>